<accession>A0A1G8ZSK8</accession>
<sequence>MTNNRAALGEMLTDLVELGAIEFRPEPIDAIVERRLKAIWAARSCPNCGEKSLHALDDSKRIWCGRCDWKTTYTRGTPFYDSELAPGEFLIAFILYADTHLSINQIAFLLSPTYKTLHGCIKETESAFVRGFPTVWDRISQTVGGPTQVDETQQECSGYKGQDPPREGLDRGGSPDGGRTRWSGEQGDELTLVAGCRDELRVVSAEEETRYDEELGPVIEEVDDLSQPLGEVWTDELPAYQAMDHDHQTVCHDDEYVTDDGVTTNQVECLWSLIQPWLAKFRGLSKQGLEQAARSYGFLRSLNLSHAPVHGIVDCIAVNVFR</sequence>
<dbReference type="Pfam" id="PF12762">
    <property type="entry name" value="DDE_Tnp_IS1595"/>
    <property type="match status" value="1"/>
</dbReference>
<dbReference type="SMART" id="SM01126">
    <property type="entry name" value="DDE_Tnp_IS1595"/>
    <property type="match status" value="1"/>
</dbReference>
<proteinExistence type="predicted"/>
<dbReference type="EMBL" id="FNFC01000034">
    <property type="protein sequence ID" value="SDK18023.1"/>
    <property type="molecule type" value="Genomic_DNA"/>
</dbReference>
<name>A0A1G8ZSK8_9EURY</name>
<dbReference type="NCBIfam" id="NF033547">
    <property type="entry name" value="transpos_IS1595"/>
    <property type="match status" value="1"/>
</dbReference>
<keyword evidence="4" id="KW-1185">Reference proteome</keyword>
<feature type="domain" description="ISXO2-like transposase" evidence="2">
    <location>
        <begin position="142"/>
        <end position="301"/>
    </location>
</feature>
<evidence type="ECO:0000313" key="4">
    <source>
        <dbReference type="Proteomes" id="UP000198856"/>
    </source>
</evidence>
<evidence type="ECO:0000256" key="1">
    <source>
        <dbReference type="SAM" id="MobiDB-lite"/>
    </source>
</evidence>
<dbReference type="AlphaFoldDB" id="A0A1G8ZSK8"/>
<dbReference type="InterPro" id="IPR024445">
    <property type="entry name" value="Tnp_ISXO2-like"/>
</dbReference>
<feature type="compositionally biased region" description="Polar residues" evidence="1">
    <location>
        <begin position="144"/>
        <end position="156"/>
    </location>
</feature>
<feature type="region of interest" description="Disordered" evidence="1">
    <location>
        <begin position="144"/>
        <end position="185"/>
    </location>
</feature>
<reference evidence="3 4" key="1">
    <citation type="submission" date="2016-10" db="EMBL/GenBank/DDBJ databases">
        <authorList>
            <person name="de Groot N.N."/>
        </authorList>
    </citation>
    <scope>NUCLEOTIDE SEQUENCE [LARGE SCALE GENOMIC DNA]</scope>
    <source>
        <strain evidence="3 4">IBRC-M10015</strain>
    </source>
</reference>
<protein>
    <submittedName>
        <fullName evidence="3">ISXO2-like transposase domain-containing protein</fullName>
    </submittedName>
</protein>
<gene>
    <name evidence="3" type="ORF">SAMN05216226_1342</name>
</gene>
<evidence type="ECO:0000313" key="3">
    <source>
        <dbReference type="EMBL" id="SDK18023.1"/>
    </source>
</evidence>
<dbReference type="OrthoDB" id="298470at2157"/>
<organism evidence="3 4">
    <name type="scientific">Halovenus aranensis</name>
    <dbReference type="NCBI Taxonomy" id="890420"/>
    <lineage>
        <taxon>Archaea</taxon>
        <taxon>Methanobacteriati</taxon>
        <taxon>Methanobacteriota</taxon>
        <taxon>Stenosarchaea group</taxon>
        <taxon>Halobacteria</taxon>
        <taxon>Halobacteriales</taxon>
        <taxon>Haloarculaceae</taxon>
        <taxon>Halovenus</taxon>
    </lineage>
</organism>
<evidence type="ECO:0000259" key="2">
    <source>
        <dbReference type="SMART" id="SM01126"/>
    </source>
</evidence>
<dbReference type="Proteomes" id="UP000198856">
    <property type="component" value="Unassembled WGS sequence"/>
</dbReference>